<organism evidence="2 3">
    <name type="scientific">Mycobacterium branderi</name>
    <dbReference type="NCBI Taxonomy" id="43348"/>
    <lineage>
        <taxon>Bacteria</taxon>
        <taxon>Bacillati</taxon>
        <taxon>Actinomycetota</taxon>
        <taxon>Actinomycetes</taxon>
        <taxon>Mycobacteriales</taxon>
        <taxon>Mycobacteriaceae</taxon>
        <taxon>Mycobacterium</taxon>
    </lineage>
</organism>
<proteinExistence type="predicted"/>
<keyword evidence="1" id="KW-0472">Membrane</keyword>
<sequence>MNLVTSSAVRPGHHQPTRLQLPDAHTKCWQFEGARLAQIAALIKFAILAGALGYVSSLDRRALAERFGQ</sequence>
<evidence type="ECO:0000313" key="3">
    <source>
        <dbReference type="Proteomes" id="UP000192441"/>
    </source>
</evidence>
<keyword evidence="1" id="KW-0812">Transmembrane</keyword>
<evidence type="ECO:0000313" key="2">
    <source>
        <dbReference type="EMBL" id="ORA39476.1"/>
    </source>
</evidence>
<dbReference type="AlphaFoldDB" id="A0AA91RIT8"/>
<dbReference type="EMBL" id="MVHM01000003">
    <property type="protein sequence ID" value="ORA39476.1"/>
    <property type="molecule type" value="Genomic_DNA"/>
</dbReference>
<reference evidence="2 3" key="1">
    <citation type="submission" date="2016-12" db="EMBL/GenBank/DDBJ databases">
        <title>The new phylogeny of genus Mycobacterium.</title>
        <authorList>
            <person name="Tortoli E."/>
            <person name="Trovato A."/>
            <person name="Cirillo D.M."/>
        </authorList>
    </citation>
    <scope>NUCLEOTIDE SEQUENCE [LARGE SCALE GENOMIC DNA]</scope>
    <source>
        <strain evidence="2 3">DSM 44624</strain>
    </source>
</reference>
<dbReference type="Proteomes" id="UP000192441">
    <property type="component" value="Unassembled WGS sequence"/>
</dbReference>
<evidence type="ECO:0000256" key="1">
    <source>
        <dbReference type="SAM" id="Phobius"/>
    </source>
</evidence>
<gene>
    <name evidence="2" type="ORF">BST20_08135</name>
</gene>
<feature type="transmembrane region" description="Helical" evidence="1">
    <location>
        <begin position="36"/>
        <end position="56"/>
    </location>
</feature>
<protein>
    <submittedName>
        <fullName evidence="2">Uncharacterized protein</fullName>
    </submittedName>
</protein>
<accession>A0AA91RIT8</accession>
<keyword evidence="1" id="KW-1133">Transmembrane helix</keyword>
<comment type="caution">
    <text evidence="2">The sequence shown here is derived from an EMBL/GenBank/DDBJ whole genome shotgun (WGS) entry which is preliminary data.</text>
</comment>
<name>A0AA91RIT8_9MYCO</name>